<dbReference type="InterPro" id="IPR029058">
    <property type="entry name" value="AB_hydrolase_fold"/>
</dbReference>
<evidence type="ECO:0000256" key="1">
    <source>
        <dbReference type="SAM" id="MobiDB-lite"/>
    </source>
</evidence>
<dbReference type="Proteomes" id="UP000239735">
    <property type="component" value="Unassembled WGS sequence"/>
</dbReference>
<dbReference type="NCBIfam" id="NF047580">
    <property type="entry name" value="BPSS1187_fam"/>
    <property type="match status" value="1"/>
</dbReference>
<name>A0A2N9LBC5_9BACT</name>
<feature type="compositionally biased region" description="Pro residues" evidence="1">
    <location>
        <begin position="326"/>
        <end position="337"/>
    </location>
</feature>
<feature type="region of interest" description="Disordered" evidence="1">
    <location>
        <begin position="317"/>
        <end position="337"/>
    </location>
</feature>
<gene>
    <name evidence="2" type="ORF">SBA5_290198</name>
</gene>
<sequence length="337" mass="36738">MNAKRNLRDLNARVSGASCLRHGVIAAALFLLTLGCGDLRAAPKVLHVDPRQTDPAIEQVHGPHLAVYDPQILPVHRLFVFFPGTGAKAEGSLTIDSAFASWGYHAIGLDYENSVLAAVCAHSQDSACFDQYREAIVTGAPGSEKISVDPANSILNRLEKLLLYLVKTDPTGGWDEFVEAGKPAWSRIVVAGHSQGSGHAAYIGKSFPVNKVLIFSGPQDYLDDLTEPAPWEAEPSATPLSRYFAFLNENDPYNVHHQIANCAVLMGLAKPETLMVAPGQEIRGNYQILINNETERPHGSTLLPEFENVWKYMADSGEEETRLKPEMPPPPPPTPAR</sequence>
<organism evidence="2 3">
    <name type="scientific">Candidatus Sulfuritelmatomonas gaucii</name>
    <dbReference type="NCBI Taxonomy" id="2043161"/>
    <lineage>
        <taxon>Bacteria</taxon>
        <taxon>Pseudomonadati</taxon>
        <taxon>Acidobacteriota</taxon>
        <taxon>Terriglobia</taxon>
        <taxon>Terriglobales</taxon>
        <taxon>Acidobacteriaceae</taxon>
        <taxon>Candidatus Sulfuritelmatomonas</taxon>
    </lineage>
</organism>
<protein>
    <recommendedName>
        <fullName evidence="4">Alpha/beta hydrolase family protein</fullName>
    </recommendedName>
</protein>
<evidence type="ECO:0000313" key="2">
    <source>
        <dbReference type="EMBL" id="SPE20344.1"/>
    </source>
</evidence>
<evidence type="ECO:0008006" key="4">
    <source>
        <dbReference type="Google" id="ProtNLM"/>
    </source>
</evidence>
<dbReference type="OrthoDB" id="651780at2"/>
<dbReference type="EMBL" id="OKRB01000085">
    <property type="protein sequence ID" value="SPE20344.1"/>
    <property type="molecule type" value="Genomic_DNA"/>
</dbReference>
<dbReference type="Gene3D" id="3.40.50.1820">
    <property type="entry name" value="alpha/beta hydrolase"/>
    <property type="match status" value="1"/>
</dbReference>
<evidence type="ECO:0000313" key="3">
    <source>
        <dbReference type="Proteomes" id="UP000239735"/>
    </source>
</evidence>
<reference evidence="3" key="1">
    <citation type="submission" date="2018-02" db="EMBL/GenBank/DDBJ databases">
        <authorList>
            <person name="Hausmann B."/>
        </authorList>
    </citation>
    <scope>NUCLEOTIDE SEQUENCE [LARGE SCALE GENOMIC DNA]</scope>
    <source>
        <strain evidence="3">Peat soil MAG SbA5</strain>
    </source>
</reference>
<dbReference type="InterPro" id="IPR058180">
    <property type="entry name" value="BPSS1187-like"/>
</dbReference>
<dbReference type="AlphaFoldDB" id="A0A2N9LBC5"/>
<proteinExistence type="predicted"/>
<accession>A0A2N9LBC5</accession>
<dbReference type="SUPFAM" id="SSF53474">
    <property type="entry name" value="alpha/beta-Hydrolases"/>
    <property type="match status" value="1"/>
</dbReference>